<name>A0A3S4ZMX6_9PLAT</name>
<feature type="compositionally biased region" description="Polar residues" evidence="1">
    <location>
        <begin position="1"/>
        <end position="10"/>
    </location>
</feature>
<dbReference type="Proteomes" id="UP000784294">
    <property type="component" value="Unassembled WGS sequence"/>
</dbReference>
<gene>
    <name evidence="2" type="ORF">PXEA_LOCUS850</name>
</gene>
<proteinExistence type="predicted"/>
<comment type="caution">
    <text evidence="2">The sequence shown here is derived from an EMBL/GenBank/DDBJ whole genome shotgun (WGS) entry which is preliminary data.</text>
</comment>
<protein>
    <submittedName>
        <fullName evidence="2">Uncharacterized protein</fullName>
    </submittedName>
</protein>
<dbReference type="EMBL" id="CAAALY010001687">
    <property type="protein sequence ID" value="VEL07410.1"/>
    <property type="molecule type" value="Genomic_DNA"/>
</dbReference>
<feature type="region of interest" description="Disordered" evidence="1">
    <location>
        <begin position="1"/>
        <end position="34"/>
    </location>
</feature>
<accession>A0A3S4ZMX6</accession>
<evidence type="ECO:0000313" key="3">
    <source>
        <dbReference type="Proteomes" id="UP000784294"/>
    </source>
</evidence>
<keyword evidence="3" id="KW-1185">Reference proteome</keyword>
<evidence type="ECO:0000256" key="1">
    <source>
        <dbReference type="SAM" id="MobiDB-lite"/>
    </source>
</evidence>
<organism evidence="2 3">
    <name type="scientific">Protopolystoma xenopodis</name>
    <dbReference type="NCBI Taxonomy" id="117903"/>
    <lineage>
        <taxon>Eukaryota</taxon>
        <taxon>Metazoa</taxon>
        <taxon>Spiralia</taxon>
        <taxon>Lophotrochozoa</taxon>
        <taxon>Platyhelminthes</taxon>
        <taxon>Monogenea</taxon>
        <taxon>Polyopisthocotylea</taxon>
        <taxon>Polystomatidea</taxon>
        <taxon>Polystomatidae</taxon>
        <taxon>Protopolystoma</taxon>
    </lineage>
</organism>
<dbReference type="AlphaFoldDB" id="A0A3S4ZMX6"/>
<feature type="compositionally biased region" description="Low complexity" evidence="1">
    <location>
        <begin position="76"/>
        <end position="87"/>
    </location>
</feature>
<feature type="region of interest" description="Disordered" evidence="1">
    <location>
        <begin position="76"/>
        <end position="104"/>
    </location>
</feature>
<evidence type="ECO:0000313" key="2">
    <source>
        <dbReference type="EMBL" id="VEL07410.1"/>
    </source>
</evidence>
<reference evidence="2" key="1">
    <citation type="submission" date="2018-11" db="EMBL/GenBank/DDBJ databases">
        <authorList>
            <consortium name="Pathogen Informatics"/>
        </authorList>
    </citation>
    <scope>NUCLEOTIDE SEQUENCE</scope>
</reference>
<sequence length="254" mass="25327">MRSLTHSGSPSPIPSYDDRIASGGGAGGGYSSNRPSLSGLPVNLGLPGSGVRVGQVPSGVGVGGAGVGSARLSSSSVGSASHISSQGVVGAAKSMPSGPRRNAACGSAGSIGGGLLASGASRRLLTDSSIFHLILTLREAGRRLALSDPTIATAATLFHRSLRVLTTGEDPIPSATVATTLESIATNGEQNCSDESGIPCAISLDVGAKPVEGPVSMAAIDQALRNSLGDIDPHVSHLVSSMCIQILFRLHDSL</sequence>